<evidence type="ECO:0008006" key="3">
    <source>
        <dbReference type="Google" id="ProtNLM"/>
    </source>
</evidence>
<dbReference type="GO" id="GO:0003700">
    <property type="term" value="F:DNA-binding transcription factor activity"/>
    <property type="evidence" value="ECO:0007669"/>
    <property type="project" value="InterPro"/>
</dbReference>
<dbReference type="Proteomes" id="UP001231451">
    <property type="component" value="Unassembled WGS sequence"/>
</dbReference>
<dbReference type="Gene3D" id="3.30.730.10">
    <property type="entry name" value="AP2/ERF domain"/>
    <property type="match status" value="1"/>
</dbReference>
<protein>
    <recommendedName>
        <fullName evidence="3">AP2/ERF domain-containing protein</fullName>
    </recommendedName>
</protein>
<reference evidence="1" key="1">
    <citation type="submission" date="2023-06" db="EMBL/GenBank/DDBJ databases">
        <title>Draft Genome Sequences of lactic acid bacteria strains isolated from fermented milk products.</title>
        <authorList>
            <person name="Elcheninov A.G."/>
            <person name="Klyukina A."/>
            <person name="Zayulina K.S."/>
            <person name="Gavirova L.A."/>
            <person name="Shcherbakova P.A."/>
            <person name="Shestakov A.I."/>
            <person name="Kublanov I.V."/>
            <person name="Kochetkova T.V."/>
        </authorList>
    </citation>
    <scope>NUCLEOTIDE SEQUENCE</scope>
    <source>
        <strain evidence="1">TOM.1374</strain>
    </source>
</reference>
<accession>A0AAP4JLQ1</accession>
<organism evidence="1 2">
    <name type="scientific">Lacticaseibacillus paracasei</name>
    <name type="common">Lactobacillus paracasei</name>
    <dbReference type="NCBI Taxonomy" id="1597"/>
    <lineage>
        <taxon>Bacteria</taxon>
        <taxon>Bacillati</taxon>
        <taxon>Bacillota</taxon>
        <taxon>Bacilli</taxon>
        <taxon>Lactobacillales</taxon>
        <taxon>Lactobacillaceae</taxon>
        <taxon>Lacticaseibacillus</taxon>
    </lineage>
</organism>
<sequence length="215" mass="24529">MRGVQKLTSGWQMSYGSLREYYPTYESACKRRCFLVSSFGVPKKQLKERSGEIYGAWEVIGYTGRRIGMKKDPEVIARHIPTKNIRTMPLNSLISGRKYSIDGFSDRPHHASKTPAGKFAMSITINSKNYFLGNFETEELARIAYNKAQKDWLTENKVPIKKTDRGFPRGVTKHGNRYQASIRVNYKLKYLGTYNTVDEAIAARKAAEHKYLGGN</sequence>
<dbReference type="AlphaFoldDB" id="A0AAP4JLQ1"/>
<dbReference type="RefSeq" id="WP_289420995.1">
    <property type="nucleotide sequence ID" value="NZ_JAUCBE010000036.1"/>
</dbReference>
<dbReference type="EMBL" id="JAUCBG010000035">
    <property type="protein sequence ID" value="MDM7455508.1"/>
    <property type="molecule type" value="Genomic_DNA"/>
</dbReference>
<dbReference type="InterPro" id="IPR036955">
    <property type="entry name" value="AP2/ERF_dom_sf"/>
</dbReference>
<gene>
    <name evidence="1" type="ORF">QUF16_14290</name>
</gene>
<proteinExistence type="predicted"/>
<evidence type="ECO:0000313" key="2">
    <source>
        <dbReference type="Proteomes" id="UP001231451"/>
    </source>
</evidence>
<name>A0AAP4JLQ1_LACPA</name>
<dbReference type="InterPro" id="IPR016177">
    <property type="entry name" value="DNA-bd_dom_sf"/>
</dbReference>
<evidence type="ECO:0000313" key="1">
    <source>
        <dbReference type="EMBL" id="MDM7455508.1"/>
    </source>
</evidence>
<comment type="caution">
    <text evidence="1">The sequence shown here is derived from an EMBL/GenBank/DDBJ whole genome shotgun (WGS) entry which is preliminary data.</text>
</comment>
<dbReference type="SUPFAM" id="SSF54171">
    <property type="entry name" value="DNA-binding domain"/>
    <property type="match status" value="1"/>
</dbReference>
<dbReference type="GO" id="GO:0003677">
    <property type="term" value="F:DNA binding"/>
    <property type="evidence" value="ECO:0007669"/>
    <property type="project" value="InterPro"/>
</dbReference>